<dbReference type="Pfam" id="PF13976">
    <property type="entry name" value="gag_pre-integrs"/>
    <property type="match status" value="1"/>
</dbReference>
<evidence type="ECO:0000313" key="4">
    <source>
        <dbReference type="EMBL" id="GAU34434.1"/>
    </source>
</evidence>
<protein>
    <recommendedName>
        <fullName evidence="6">Retrotransposon Copia-like N-terminal domain-containing protein</fullName>
    </recommendedName>
</protein>
<feature type="domain" description="GAG-pre-integrase" evidence="2">
    <location>
        <begin position="317"/>
        <end position="358"/>
    </location>
</feature>
<proteinExistence type="predicted"/>
<feature type="domain" description="Retrotransposon Copia-like N-terminal" evidence="3">
    <location>
        <begin position="89"/>
        <end position="135"/>
    </location>
</feature>
<evidence type="ECO:0000259" key="3">
    <source>
        <dbReference type="Pfam" id="PF14244"/>
    </source>
</evidence>
<sequence>MRLLGFKEFYYPTKDDYTEEKDTPRKAGLEGLQWNTDNNLRQIPPEGSHFLSLILTLLVDSAADKNQKDHVSNVKETKVTPNPAYHLSSSDNPGTPLVTALLKGNNYRTWSRSMRTTLRAKTKLGFIDDTIKKPALHDEDYYLWEKTDSMVMAWIINSTDPSLHGSISHASTAKDVWIDLEERFAQTNAPRIHQLWRTLCLMQKQSDVTVTEFYTQFKSILDELDELQPLPECSCGTSKLLIQREEDRRVHLFLGGFDSEEYAHVKATILNSEPMPSLRRVFNHIQREESRLAAEKEKEVKDLASKRKIGLGDLHDGVYVFKGSIQGHSFAAAQEKMDKLWHSRLGHPSTQALQHLSNFLNSALRAACPTVKSPTPSPTSGETPVKSTQAWFPPTHPYTRTSAGQNGKERNTSLFVPTPFSSVISLCQYQYVPLSRRRRYFHRFSFTVESLCKFFVEVESVCKFFWAEVGVRSERDCSGRRLVYRRRVRLVYGGKKQDGEAKKKKEKR</sequence>
<organism evidence="4 5">
    <name type="scientific">Trifolium subterraneum</name>
    <name type="common">Subterranean clover</name>
    <dbReference type="NCBI Taxonomy" id="3900"/>
    <lineage>
        <taxon>Eukaryota</taxon>
        <taxon>Viridiplantae</taxon>
        <taxon>Streptophyta</taxon>
        <taxon>Embryophyta</taxon>
        <taxon>Tracheophyta</taxon>
        <taxon>Spermatophyta</taxon>
        <taxon>Magnoliopsida</taxon>
        <taxon>eudicotyledons</taxon>
        <taxon>Gunneridae</taxon>
        <taxon>Pentapetalae</taxon>
        <taxon>rosids</taxon>
        <taxon>fabids</taxon>
        <taxon>Fabales</taxon>
        <taxon>Fabaceae</taxon>
        <taxon>Papilionoideae</taxon>
        <taxon>50 kb inversion clade</taxon>
        <taxon>NPAAA clade</taxon>
        <taxon>Hologalegina</taxon>
        <taxon>IRL clade</taxon>
        <taxon>Trifolieae</taxon>
        <taxon>Trifolium</taxon>
    </lineage>
</organism>
<dbReference type="PANTHER" id="PTHR37610:SF97">
    <property type="entry name" value="RETROTRANSPOSON GAG DOMAIN-CONTAINING PROTEIN"/>
    <property type="match status" value="1"/>
</dbReference>
<evidence type="ECO:0000313" key="5">
    <source>
        <dbReference type="Proteomes" id="UP000242715"/>
    </source>
</evidence>
<dbReference type="InterPro" id="IPR029472">
    <property type="entry name" value="Copia-like_N"/>
</dbReference>
<dbReference type="AlphaFoldDB" id="A0A2Z6MPC3"/>
<keyword evidence="5" id="KW-1185">Reference proteome</keyword>
<dbReference type="EMBL" id="DF973555">
    <property type="protein sequence ID" value="GAU34434.1"/>
    <property type="molecule type" value="Genomic_DNA"/>
</dbReference>
<dbReference type="OrthoDB" id="1426802at2759"/>
<evidence type="ECO:0008006" key="6">
    <source>
        <dbReference type="Google" id="ProtNLM"/>
    </source>
</evidence>
<dbReference type="Proteomes" id="UP000242715">
    <property type="component" value="Unassembled WGS sequence"/>
</dbReference>
<feature type="region of interest" description="Disordered" evidence="1">
    <location>
        <begin position="370"/>
        <end position="391"/>
    </location>
</feature>
<gene>
    <name evidence="4" type="ORF">TSUD_393870</name>
</gene>
<evidence type="ECO:0000259" key="2">
    <source>
        <dbReference type="Pfam" id="PF13976"/>
    </source>
</evidence>
<reference evidence="5" key="1">
    <citation type="journal article" date="2017" name="Front. Plant Sci.">
        <title>Climate Clever Clovers: New Paradigm to Reduce the Environmental Footprint of Ruminants by Breeding Low Methanogenic Forages Utilizing Haplotype Variation.</title>
        <authorList>
            <person name="Kaur P."/>
            <person name="Appels R."/>
            <person name="Bayer P.E."/>
            <person name="Keeble-Gagnere G."/>
            <person name="Wang J."/>
            <person name="Hirakawa H."/>
            <person name="Shirasawa K."/>
            <person name="Vercoe P."/>
            <person name="Stefanova K."/>
            <person name="Durmic Z."/>
            <person name="Nichols P."/>
            <person name="Revell C."/>
            <person name="Isobe S.N."/>
            <person name="Edwards D."/>
            <person name="Erskine W."/>
        </authorList>
    </citation>
    <scope>NUCLEOTIDE SEQUENCE [LARGE SCALE GENOMIC DNA]</scope>
    <source>
        <strain evidence="5">cv. Daliak</strain>
    </source>
</reference>
<dbReference type="Pfam" id="PF14244">
    <property type="entry name" value="Retrotran_gag_3"/>
    <property type="match status" value="1"/>
</dbReference>
<evidence type="ECO:0000256" key="1">
    <source>
        <dbReference type="SAM" id="MobiDB-lite"/>
    </source>
</evidence>
<name>A0A2Z6MPC3_TRISU</name>
<accession>A0A2Z6MPC3</accession>
<feature type="compositionally biased region" description="Low complexity" evidence="1">
    <location>
        <begin position="370"/>
        <end position="384"/>
    </location>
</feature>
<dbReference type="PANTHER" id="PTHR37610">
    <property type="entry name" value="CCHC-TYPE DOMAIN-CONTAINING PROTEIN"/>
    <property type="match status" value="1"/>
</dbReference>
<dbReference type="InterPro" id="IPR025724">
    <property type="entry name" value="GAG-pre-integrase_dom"/>
</dbReference>